<protein>
    <recommendedName>
        <fullName evidence="2">LysM domain-containing protein</fullName>
    </recommendedName>
</protein>
<dbReference type="Pfam" id="PF01476">
    <property type="entry name" value="LysM"/>
    <property type="match status" value="1"/>
</dbReference>
<dbReference type="STRING" id="1325564.NSJP_4008"/>
<dbReference type="EMBL" id="LT828648">
    <property type="protein sequence ID" value="SLM50175.1"/>
    <property type="molecule type" value="Genomic_DNA"/>
</dbReference>
<keyword evidence="1" id="KW-0175">Coiled coil</keyword>
<dbReference type="Proteomes" id="UP000192042">
    <property type="component" value="Chromosome I"/>
</dbReference>
<evidence type="ECO:0000313" key="4">
    <source>
        <dbReference type="Proteomes" id="UP000192042"/>
    </source>
</evidence>
<dbReference type="InterPro" id="IPR018392">
    <property type="entry name" value="LysM"/>
</dbReference>
<organism evidence="3 4">
    <name type="scientific">Nitrospira japonica</name>
    <dbReference type="NCBI Taxonomy" id="1325564"/>
    <lineage>
        <taxon>Bacteria</taxon>
        <taxon>Pseudomonadati</taxon>
        <taxon>Nitrospirota</taxon>
        <taxon>Nitrospiria</taxon>
        <taxon>Nitrospirales</taxon>
        <taxon>Nitrospiraceae</taxon>
        <taxon>Nitrospira</taxon>
    </lineage>
</organism>
<dbReference type="Gene3D" id="3.10.350.10">
    <property type="entry name" value="LysM domain"/>
    <property type="match status" value="1"/>
</dbReference>
<feature type="coiled-coil region" evidence="1">
    <location>
        <begin position="55"/>
        <end position="131"/>
    </location>
</feature>
<evidence type="ECO:0000259" key="2">
    <source>
        <dbReference type="PROSITE" id="PS51782"/>
    </source>
</evidence>
<feature type="domain" description="LysM" evidence="2">
    <location>
        <begin position="207"/>
        <end position="250"/>
    </location>
</feature>
<dbReference type="OrthoDB" id="9801998at2"/>
<dbReference type="CDD" id="cd00118">
    <property type="entry name" value="LysM"/>
    <property type="match status" value="1"/>
</dbReference>
<dbReference type="PROSITE" id="PS51782">
    <property type="entry name" value="LYSM"/>
    <property type="match status" value="1"/>
</dbReference>
<dbReference type="SMART" id="SM00257">
    <property type="entry name" value="LysM"/>
    <property type="match status" value="1"/>
</dbReference>
<dbReference type="InterPro" id="IPR036779">
    <property type="entry name" value="LysM_dom_sf"/>
</dbReference>
<proteinExistence type="predicted"/>
<gene>
    <name evidence="3" type="ORF">NSJP_4008</name>
</gene>
<evidence type="ECO:0000256" key="1">
    <source>
        <dbReference type="SAM" id="Coils"/>
    </source>
</evidence>
<dbReference type="AlphaFoldDB" id="A0A1W1IB15"/>
<accession>A0A1W1IB15</accession>
<keyword evidence="4" id="KW-1185">Reference proteome</keyword>
<dbReference type="KEGG" id="nja:NSJP_4008"/>
<evidence type="ECO:0000313" key="3">
    <source>
        <dbReference type="EMBL" id="SLM50175.1"/>
    </source>
</evidence>
<dbReference type="Gene3D" id="1.10.287.1490">
    <property type="match status" value="1"/>
</dbReference>
<dbReference type="SUPFAM" id="SSF54106">
    <property type="entry name" value="LysM domain"/>
    <property type="match status" value="1"/>
</dbReference>
<sequence>MVTGMKLIGRKICACERLVRLGAGVVLFLVALSNAACGELEPMAEPEVVDLQLSIDTLKTQVRDTQRTITELRAELDVRRQELADAQVARAQLEGRVREAERRVAEAKQVIELQREELMTARAERERLSRSSLQLHSQLKRLQKHLSKSGMSKDGIQDVLPAFREGSGRKAQKTAMVATPAALMGTSVDYDDMASDRDFSYGEPAPRTVFVKYGDTLWSLAKRHHVSLHQLREINQLSGNAIEIGQALRLPEGRRGRASVPGVPESIP</sequence>
<name>A0A1W1IB15_9BACT</name>
<reference evidence="3 4" key="1">
    <citation type="submission" date="2017-03" db="EMBL/GenBank/DDBJ databases">
        <authorList>
            <person name="Afonso C.L."/>
            <person name="Miller P.J."/>
            <person name="Scott M.A."/>
            <person name="Spackman E."/>
            <person name="Goraichik I."/>
            <person name="Dimitrov K.M."/>
            <person name="Suarez D.L."/>
            <person name="Swayne D.E."/>
        </authorList>
    </citation>
    <scope>NUCLEOTIDE SEQUENCE [LARGE SCALE GENOMIC DNA]</scope>
    <source>
        <strain evidence="3">Genome sequencing of Nitrospira japonica strain NJ11</strain>
    </source>
</reference>